<sequence length="110" mass="12487">MIEIWEFIRSHFAIISTVIGLVGATFWLKMDSKYAKKGDVGALSDTIEHYDKRLNQLETKVDNLPTAQDVARLELLMTEIKGETKSTNAQMKAINHQVGLLIEDKVLRKD</sequence>
<feature type="transmembrane region" description="Helical" evidence="1">
    <location>
        <begin position="12"/>
        <end position="28"/>
    </location>
</feature>
<protein>
    <submittedName>
        <fullName evidence="2">Uncharacterized protein DUF2730</fullName>
    </submittedName>
</protein>
<keyword evidence="3" id="KW-1185">Reference proteome</keyword>
<dbReference type="EMBL" id="SMFT01000005">
    <property type="protein sequence ID" value="TCJ95946.1"/>
    <property type="molecule type" value="Genomic_DNA"/>
</dbReference>
<dbReference type="InterPro" id="IPR020269">
    <property type="entry name" value="Phage_Mu_Releasin"/>
</dbReference>
<keyword evidence="1" id="KW-0472">Membrane</keyword>
<dbReference type="RefSeq" id="WP_132691909.1">
    <property type="nucleotide sequence ID" value="NZ_SMFT01000005.1"/>
</dbReference>
<dbReference type="OrthoDB" id="5683833at2"/>
<keyword evidence="1" id="KW-1133">Transmembrane helix</keyword>
<evidence type="ECO:0000313" key="3">
    <source>
        <dbReference type="Proteomes" id="UP000294702"/>
    </source>
</evidence>
<dbReference type="Pfam" id="PF10805">
    <property type="entry name" value="DUF2730"/>
    <property type="match status" value="1"/>
</dbReference>
<dbReference type="Proteomes" id="UP000294702">
    <property type="component" value="Unassembled WGS sequence"/>
</dbReference>
<comment type="caution">
    <text evidence="2">The sequence shown here is derived from an EMBL/GenBank/DDBJ whole genome shotgun (WGS) entry which is preliminary data.</text>
</comment>
<evidence type="ECO:0000256" key="1">
    <source>
        <dbReference type="SAM" id="Phobius"/>
    </source>
</evidence>
<reference evidence="2 3" key="1">
    <citation type="submission" date="2019-03" db="EMBL/GenBank/DDBJ databases">
        <title>Genomic Encyclopedia of Type Strains, Phase IV (KMG-IV): sequencing the most valuable type-strain genomes for metagenomic binning, comparative biology and taxonomic classification.</title>
        <authorList>
            <person name="Goeker M."/>
        </authorList>
    </citation>
    <scope>NUCLEOTIDE SEQUENCE [LARGE SCALE GENOMIC DNA]</scope>
    <source>
        <strain evidence="2 3">DSM 15534</strain>
    </source>
</reference>
<organism evidence="2 3">
    <name type="scientific">Volucribacter psittacicida</name>
    <dbReference type="NCBI Taxonomy" id="203482"/>
    <lineage>
        <taxon>Bacteria</taxon>
        <taxon>Pseudomonadati</taxon>
        <taxon>Pseudomonadota</taxon>
        <taxon>Gammaproteobacteria</taxon>
        <taxon>Pasteurellales</taxon>
        <taxon>Pasteurellaceae</taxon>
        <taxon>Volucribacter</taxon>
    </lineage>
</organism>
<dbReference type="AlphaFoldDB" id="A0A4R1FLN5"/>
<evidence type="ECO:0000313" key="2">
    <source>
        <dbReference type="EMBL" id="TCJ95946.1"/>
    </source>
</evidence>
<name>A0A4R1FLN5_9PAST</name>
<accession>A0A4R1FLN5</accession>
<gene>
    <name evidence="2" type="ORF">EV694_1949</name>
</gene>
<keyword evidence="1" id="KW-0812">Transmembrane</keyword>
<proteinExistence type="predicted"/>